<proteinExistence type="predicted"/>
<name>A0A7R8UF40_HERIL</name>
<reference evidence="1 2" key="1">
    <citation type="submission" date="2020-11" db="EMBL/GenBank/DDBJ databases">
        <authorList>
            <person name="Wallbank WR R."/>
            <person name="Pardo Diaz C."/>
            <person name="Kozak K."/>
            <person name="Martin S."/>
            <person name="Jiggins C."/>
            <person name="Moest M."/>
            <person name="Warren A I."/>
            <person name="Generalovic N T."/>
            <person name="Byers J.R.P. K."/>
            <person name="Montejo-Kovacevich G."/>
            <person name="Yen C E."/>
        </authorList>
    </citation>
    <scope>NUCLEOTIDE SEQUENCE [LARGE SCALE GENOMIC DNA]</scope>
</reference>
<keyword evidence="2" id="KW-1185">Reference proteome</keyword>
<organism evidence="1 2">
    <name type="scientific">Hermetia illucens</name>
    <name type="common">Black soldier fly</name>
    <dbReference type="NCBI Taxonomy" id="343691"/>
    <lineage>
        <taxon>Eukaryota</taxon>
        <taxon>Metazoa</taxon>
        <taxon>Ecdysozoa</taxon>
        <taxon>Arthropoda</taxon>
        <taxon>Hexapoda</taxon>
        <taxon>Insecta</taxon>
        <taxon>Pterygota</taxon>
        <taxon>Neoptera</taxon>
        <taxon>Endopterygota</taxon>
        <taxon>Diptera</taxon>
        <taxon>Brachycera</taxon>
        <taxon>Stratiomyomorpha</taxon>
        <taxon>Stratiomyidae</taxon>
        <taxon>Hermetiinae</taxon>
        <taxon>Hermetia</taxon>
    </lineage>
</organism>
<dbReference type="EMBL" id="LR899009">
    <property type="protein sequence ID" value="CAD7079616.1"/>
    <property type="molecule type" value="Genomic_DNA"/>
</dbReference>
<sequence>MVVDILDSLLFDDSLLNHTESHFKDLPLLEGSELEAYFLEKDTVDEGLNINPFPVECLSEYQHTELDGFTIPYVCADEDPELDLSNILSESQIEFLENEVLSEALVVFGNDELFIWDVGSSLHLEMSASPSSNLSTDITASNTECGSTDIDTLCEELRRLLRLEFREGRDYSNAVDYIRYNFDGEEERDFHEKRKSWYPYVSFDEETEYWYTGGGVSPIFLTQSAVEICSDPDLSDVLEIWSRIDWGQSSCS</sequence>
<evidence type="ECO:0000313" key="1">
    <source>
        <dbReference type="EMBL" id="CAD7079616.1"/>
    </source>
</evidence>
<dbReference type="Proteomes" id="UP000594454">
    <property type="component" value="Chromosome 1"/>
</dbReference>
<gene>
    <name evidence="1" type="ORF">HERILL_LOCUS2827</name>
</gene>
<accession>A0A7R8UF40</accession>
<protein>
    <submittedName>
        <fullName evidence="1">Uncharacterized protein</fullName>
    </submittedName>
</protein>
<dbReference type="AlphaFoldDB" id="A0A7R8UF40"/>
<dbReference type="InParanoid" id="A0A7R8UF40"/>
<evidence type="ECO:0000313" key="2">
    <source>
        <dbReference type="Proteomes" id="UP000594454"/>
    </source>
</evidence>